<protein>
    <recommendedName>
        <fullName evidence="3">Phage gp6-like head-tail connector protein</fullName>
    </recommendedName>
</protein>
<name>A0AAJ1TKR6_9BACL</name>
<proteinExistence type="predicted"/>
<evidence type="ECO:0008006" key="3">
    <source>
        <dbReference type="Google" id="ProtNLM"/>
    </source>
</evidence>
<comment type="caution">
    <text evidence="1">The sequence shown here is derived from an EMBL/GenBank/DDBJ whole genome shotgun (WGS) entry which is preliminary data.</text>
</comment>
<sequence length="94" mass="10909">MEELVNVVTLEEAKHHLRVEINEDDTYIESLIQVASQQAGTYTRRPWSYYGANVPLPIKQAILLIIGHLYENRESGTIPLQAEYLLQPYKLWLL</sequence>
<dbReference type="Proteomes" id="UP001238450">
    <property type="component" value="Unassembled WGS sequence"/>
</dbReference>
<dbReference type="EMBL" id="JAUSUV010000008">
    <property type="protein sequence ID" value="MDQ0417919.1"/>
    <property type="molecule type" value="Genomic_DNA"/>
</dbReference>
<dbReference type="AlphaFoldDB" id="A0AAJ1TKR6"/>
<gene>
    <name evidence="1" type="ORF">J2Z48_002103</name>
</gene>
<dbReference type="Gene3D" id="1.10.3230.30">
    <property type="entry name" value="Phage gp6-like head-tail connector protein"/>
    <property type="match status" value="1"/>
</dbReference>
<dbReference type="InterPro" id="IPR006450">
    <property type="entry name" value="Phage_HK97_gp6-like"/>
</dbReference>
<dbReference type="NCBIfam" id="TIGR01560">
    <property type="entry name" value="put_DNA_pack"/>
    <property type="match status" value="1"/>
</dbReference>
<keyword evidence="2" id="KW-1185">Reference proteome</keyword>
<reference evidence="1 2" key="1">
    <citation type="submission" date="2023-07" db="EMBL/GenBank/DDBJ databases">
        <title>Genomic Encyclopedia of Type Strains, Phase IV (KMG-IV): sequencing the most valuable type-strain genomes for metagenomic binning, comparative biology and taxonomic classification.</title>
        <authorList>
            <person name="Goeker M."/>
        </authorList>
    </citation>
    <scope>NUCLEOTIDE SEQUENCE [LARGE SCALE GENOMIC DNA]</scope>
    <source>
        <strain evidence="1 2">DSM 46876</strain>
    </source>
</reference>
<evidence type="ECO:0000313" key="1">
    <source>
        <dbReference type="EMBL" id="MDQ0417919.1"/>
    </source>
</evidence>
<accession>A0AAJ1TKR6</accession>
<dbReference type="CDD" id="cd08054">
    <property type="entry name" value="gp6"/>
    <property type="match status" value="1"/>
</dbReference>
<organism evidence="1 2">
    <name type="scientific">Croceifilum oryzae</name>
    <dbReference type="NCBI Taxonomy" id="1553429"/>
    <lineage>
        <taxon>Bacteria</taxon>
        <taxon>Bacillati</taxon>
        <taxon>Bacillota</taxon>
        <taxon>Bacilli</taxon>
        <taxon>Bacillales</taxon>
        <taxon>Thermoactinomycetaceae</taxon>
        <taxon>Croceifilum</taxon>
    </lineage>
</organism>
<dbReference type="InterPro" id="IPR021146">
    <property type="entry name" value="Phage_gp6-like_head-tail"/>
</dbReference>
<evidence type="ECO:0000313" key="2">
    <source>
        <dbReference type="Proteomes" id="UP001238450"/>
    </source>
</evidence>
<dbReference type="RefSeq" id="WP_307253240.1">
    <property type="nucleotide sequence ID" value="NZ_JAUSUV010000008.1"/>
</dbReference>
<dbReference type="Pfam" id="PF05135">
    <property type="entry name" value="Phage_connect_1"/>
    <property type="match status" value="1"/>
</dbReference>